<dbReference type="RefSeq" id="WP_144013659.1">
    <property type="nucleotide sequence ID" value="NZ_VKDK01000013.1"/>
</dbReference>
<dbReference type="EMBL" id="VKDK01000013">
    <property type="protein sequence ID" value="TRX60977.1"/>
    <property type="molecule type" value="Genomic_DNA"/>
</dbReference>
<dbReference type="Proteomes" id="UP000320443">
    <property type="component" value="Unassembled WGS sequence"/>
</dbReference>
<comment type="caution">
    <text evidence="1">The sequence shown here is derived from an EMBL/GenBank/DDBJ whole genome shotgun (WGS) entry which is preliminary data.</text>
</comment>
<evidence type="ECO:0000313" key="2">
    <source>
        <dbReference type="Proteomes" id="UP000320443"/>
    </source>
</evidence>
<organism evidence="1 2">
    <name type="scientific">Corynebacterium hiratae</name>
    <dbReference type="NCBI Taxonomy" id="3139423"/>
    <lineage>
        <taxon>Bacteria</taxon>
        <taxon>Bacillati</taxon>
        <taxon>Actinomycetota</taxon>
        <taxon>Actinomycetes</taxon>
        <taxon>Mycobacteriales</taxon>
        <taxon>Corynebacteriaceae</taxon>
        <taxon>Corynebacterium</taxon>
    </lineage>
</organism>
<reference evidence="1 2" key="1">
    <citation type="submission" date="2019-07" db="EMBL/GenBank/DDBJ databases">
        <title>Draft genome of C. aurimucosum strain 2274.</title>
        <authorList>
            <person name="Pacheco L.G.C."/>
            <person name="Aguiar E.R.G.R."/>
            <person name="Santos C.S."/>
            <person name="Rocha D.J.P.G."/>
            <person name="Sant'Anna L.O."/>
            <person name="Mattos-Guaraldi A.L."/>
            <person name="Santos L.S."/>
        </authorList>
    </citation>
    <scope>NUCLEOTIDE SEQUENCE [LARGE SCALE GENOMIC DNA]</scope>
    <source>
        <strain evidence="1 2">2274</strain>
    </source>
</reference>
<name>A0A553FUR8_9CORY</name>
<protein>
    <submittedName>
        <fullName evidence="1">Uncharacterized protein</fullName>
    </submittedName>
</protein>
<accession>A0A553FUR8</accession>
<evidence type="ECO:0000313" key="1">
    <source>
        <dbReference type="EMBL" id="TRX60977.1"/>
    </source>
</evidence>
<keyword evidence="2" id="KW-1185">Reference proteome</keyword>
<dbReference type="AlphaFoldDB" id="A0A553FUR8"/>
<gene>
    <name evidence="1" type="ORF">FNY97_08520</name>
</gene>
<proteinExistence type="predicted"/>
<sequence length="224" mass="25059">MAEFNFKDAYSQLVLLSKAMATVLERYGNDSKLTQEGQAAAAKEHCERVGYNALIEELRGVWDMLVPAVKAHYEELRAPLYPEARGVQEEVAAELAVARIARRSHEHRRVRPVWEELGPVPARTLFVGEIRAKGGAELETIRALEVVDQPALSNEDTTVGTAETVTRFAKGRLDRLVEMQNLPPREGAYHDEAIKEIGYYMDKFFAEPLPVTKVPTLSAIPTSR</sequence>